<dbReference type="GO" id="GO:0004523">
    <property type="term" value="F:RNA-DNA hybrid ribonuclease activity"/>
    <property type="evidence" value="ECO:0007669"/>
    <property type="project" value="UniProtKB-EC"/>
</dbReference>
<dbReference type="RefSeq" id="WP_005424037.1">
    <property type="nucleotide sequence ID" value="NZ_JH584329.1"/>
</dbReference>
<dbReference type="EMBL" id="AHIH01000015">
    <property type="protein sequence ID" value="EHN68008.1"/>
    <property type="molecule type" value="Genomic_DNA"/>
</dbReference>
<dbReference type="SUPFAM" id="SSF53098">
    <property type="entry name" value="Ribonuclease H-like"/>
    <property type="match status" value="1"/>
</dbReference>
<dbReference type="Gene3D" id="3.30.420.10">
    <property type="entry name" value="Ribonuclease H-like superfamily/Ribonuclease H"/>
    <property type="match status" value="1"/>
</dbReference>
<evidence type="ECO:0000313" key="2">
    <source>
        <dbReference type="EMBL" id="EHN68008.1"/>
    </source>
</evidence>
<dbReference type="InterPro" id="IPR012337">
    <property type="entry name" value="RNaseH-like_sf"/>
</dbReference>
<feature type="domain" description="RNase H type-1" evidence="1">
    <location>
        <begin position="1"/>
        <end position="122"/>
    </location>
</feature>
<dbReference type="InterPro" id="IPR036397">
    <property type="entry name" value="RNaseH_sf"/>
</dbReference>
<accession>A0AAV3EMB1</accession>
<dbReference type="GO" id="GO:0003676">
    <property type="term" value="F:nucleic acid binding"/>
    <property type="evidence" value="ECO:0007669"/>
    <property type="project" value="InterPro"/>
</dbReference>
<sequence>MKKISIYSRGSCDASTRIGFYASQLEYNGRLKNIQGNLSDTTANRCVIVGCIEAVSLLKEACDVEIFTSTKIGVEKYALDKGVNKDLIGELIKLLITKGCKYQFTTLEGQGDWINKKICNNG</sequence>
<organism evidence="2 3">
    <name type="scientific">Aliivibrio fischeri SR5</name>
    <dbReference type="NCBI Taxonomy" id="1088719"/>
    <lineage>
        <taxon>Bacteria</taxon>
        <taxon>Pseudomonadati</taxon>
        <taxon>Pseudomonadota</taxon>
        <taxon>Gammaproteobacteria</taxon>
        <taxon>Vibrionales</taxon>
        <taxon>Vibrionaceae</taxon>
        <taxon>Aliivibrio</taxon>
    </lineage>
</organism>
<dbReference type="EC" id="3.1.26.4" evidence="2"/>
<evidence type="ECO:0000313" key="3">
    <source>
        <dbReference type="Proteomes" id="UP000004521"/>
    </source>
</evidence>
<evidence type="ECO:0000259" key="1">
    <source>
        <dbReference type="PROSITE" id="PS50879"/>
    </source>
</evidence>
<comment type="caution">
    <text evidence="2">The sequence shown here is derived from an EMBL/GenBank/DDBJ whole genome shotgun (WGS) entry which is preliminary data.</text>
</comment>
<dbReference type="AlphaFoldDB" id="A0AAV3EMB1"/>
<gene>
    <name evidence="2" type="primary">rnhA</name>
    <name evidence="2" type="ORF">VFSR5_2733</name>
</gene>
<name>A0AAV3EMB1_ALIFS</name>
<reference evidence="2 3" key="1">
    <citation type="journal article" date="2012" name="J. Bacteriol.">
        <title>Draft Genome Sequence of Vibrio fischeri SR5, a Strain Isolated from the Light Organ of the Mediterranean Squid Sepiola robusta.</title>
        <authorList>
            <person name="Gyllborg M.C."/>
            <person name="Sahl J.W."/>
            <person name="Cronin D.C.III."/>
            <person name="Rasko D.A."/>
            <person name="Mandel M.J."/>
        </authorList>
    </citation>
    <scope>NUCLEOTIDE SEQUENCE [LARGE SCALE GENOMIC DNA]</scope>
    <source>
        <strain evidence="2 3">SR5</strain>
    </source>
</reference>
<proteinExistence type="predicted"/>
<dbReference type="InterPro" id="IPR002156">
    <property type="entry name" value="RNaseH_domain"/>
</dbReference>
<dbReference type="PROSITE" id="PS50879">
    <property type="entry name" value="RNASE_H_1"/>
    <property type="match status" value="1"/>
</dbReference>
<keyword evidence="2" id="KW-0378">Hydrolase</keyword>
<dbReference type="Proteomes" id="UP000004521">
    <property type="component" value="Unassembled WGS sequence"/>
</dbReference>
<protein>
    <submittedName>
        <fullName evidence="2">Ribonuclease H</fullName>
        <ecNumber evidence="2">3.1.26.4</ecNumber>
    </submittedName>
</protein>